<organism evidence="3 4">
    <name type="scientific">Roseiconus nitratireducens</name>
    <dbReference type="NCBI Taxonomy" id="2605748"/>
    <lineage>
        <taxon>Bacteria</taxon>
        <taxon>Pseudomonadati</taxon>
        <taxon>Planctomycetota</taxon>
        <taxon>Planctomycetia</taxon>
        <taxon>Pirellulales</taxon>
        <taxon>Pirellulaceae</taxon>
        <taxon>Roseiconus</taxon>
    </lineage>
</organism>
<name>A0A5M6CZL1_9BACT</name>
<protein>
    <submittedName>
        <fullName evidence="3">Uncharacterized protein</fullName>
    </submittedName>
</protein>
<feature type="transmembrane region" description="Helical" evidence="2">
    <location>
        <begin position="51"/>
        <end position="73"/>
    </location>
</feature>
<keyword evidence="4" id="KW-1185">Reference proteome</keyword>
<feature type="transmembrane region" description="Helical" evidence="2">
    <location>
        <begin position="93"/>
        <end position="116"/>
    </location>
</feature>
<gene>
    <name evidence="3" type="ORF">FYK55_26775</name>
</gene>
<evidence type="ECO:0000313" key="3">
    <source>
        <dbReference type="EMBL" id="KAA5538719.1"/>
    </source>
</evidence>
<keyword evidence="2" id="KW-0812">Transmembrane</keyword>
<keyword evidence="2" id="KW-1133">Transmembrane helix</keyword>
<dbReference type="AlphaFoldDB" id="A0A5M6CZL1"/>
<comment type="caution">
    <text evidence="3">The sequence shown here is derived from an EMBL/GenBank/DDBJ whole genome shotgun (WGS) entry which is preliminary data.</text>
</comment>
<keyword evidence="2" id="KW-0472">Membrane</keyword>
<evidence type="ECO:0000256" key="2">
    <source>
        <dbReference type="SAM" id="Phobius"/>
    </source>
</evidence>
<sequence length="143" mass="15868">MPPPLPNPKETPRSRPRVHPAEGQRHQALQIESRSSLPVHRKYPYLEILRSVFMSLAAIIASVGMIWLLISTISVFRMLTSIGTGEVNFGRVFVGAIFTLVPSFACLSYGLVLMAISEGIRVILDIQSNTLISARALREAVRR</sequence>
<proteinExistence type="predicted"/>
<dbReference type="RefSeq" id="WP_150079716.1">
    <property type="nucleotide sequence ID" value="NZ_VWOX01000027.1"/>
</dbReference>
<evidence type="ECO:0000256" key="1">
    <source>
        <dbReference type="SAM" id="MobiDB-lite"/>
    </source>
</evidence>
<reference evidence="3 4" key="1">
    <citation type="submission" date="2019-08" db="EMBL/GenBank/DDBJ databases">
        <authorList>
            <person name="Dhanesh K."/>
            <person name="Kumar G."/>
            <person name="Sasikala C."/>
            <person name="Venkata Ramana C."/>
        </authorList>
    </citation>
    <scope>NUCLEOTIDE SEQUENCE [LARGE SCALE GENOMIC DNA]</scope>
    <source>
        <strain evidence="3 4">JC645</strain>
    </source>
</reference>
<feature type="region of interest" description="Disordered" evidence="1">
    <location>
        <begin position="1"/>
        <end position="27"/>
    </location>
</feature>
<dbReference type="EMBL" id="VWOX01000027">
    <property type="protein sequence ID" value="KAA5538719.1"/>
    <property type="molecule type" value="Genomic_DNA"/>
</dbReference>
<dbReference type="Proteomes" id="UP000324479">
    <property type="component" value="Unassembled WGS sequence"/>
</dbReference>
<evidence type="ECO:0000313" key="4">
    <source>
        <dbReference type="Proteomes" id="UP000324479"/>
    </source>
</evidence>
<accession>A0A5M6CZL1</accession>